<protein>
    <submittedName>
        <fullName evidence="2">Uncharacterized protein</fullName>
    </submittedName>
</protein>
<evidence type="ECO:0000313" key="2">
    <source>
        <dbReference type="EMBL" id="OAQ35977.1"/>
    </source>
</evidence>
<evidence type="ECO:0000313" key="3">
    <source>
        <dbReference type="Proteomes" id="UP000078512"/>
    </source>
</evidence>
<organism evidence="2 3">
    <name type="scientific">Linnemannia elongata AG-77</name>
    <dbReference type="NCBI Taxonomy" id="1314771"/>
    <lineage>
        <taxon>Eukaryota</taxon>
        <taxon>Fungi</taxon>
        <taxon>Fungi incertae sedis</taxon>
        <taxon>Mucoromycota</taxon>
        <taxon>Mortierellomycotina</taxon>
        <taxon>Mortierellomycetes</taxon>
        <taxon>Mortierellales</taxon>
        <taxon>Mortierellaceae</taxon>
        <taxon>Linnemannia</taxon>
    </lineage>
</organism>
<accession>A0A197KE39</accession>
<feature type="region of interest" description="Disordered" evidence="1">
    <location>
        <begin position="220"/>
        <end position="258"/>
    </location>
</feature>
<feature type="compositionally biased region" description="Acidic residues" evidence="1">
    <location>
        <begin position="161"/>
        <end position="170"/>
    </location>
</feature>
<dbReference type="AlphaFoldDB" id="A0A197KE39"/>
<dbReference type="OrthoDB" id="2449910at2759"/>
<name>A0A197KE39_9FUNG</name>
<feature type="region of interest" description="Disordered" evidence="1">
    <location>
        <begin position="68"/>
        <end position="127"/>
    </location>
</feature>
<gene>
    <name evidence="2" type="ORF">K457DRAFT_120717</name>
</gene>
<sequence>MIAEALNYYRHDPKGTTPTSIKRWISYTFNLDNFIIEAQFKSALDYGLGVEKIFKCKKSRSRLVLIDRLQQGGQNSDSDDDEEGGDELDGPRGSGSSGRSQTRAGGGQCRTQPQFGTDGAEGDATAAAEDIQDERGQACLNEGDDSQEERQAQGQSGDEYKENDDDETEPDNNRRYGVIAAAKTSFPAGATKMFVAHPKNAAAPKSKKGEGLVKIPKALKSNKVPKSTKATQTTAEEAEAEAEGGLKPGIRKSTKKTVVKETSAASAAKFATSSKAATDAKKEAAKETPVSKNAAAAEKVTVKKKTTLNEVVAPKKPFEYIKLAATQTVAALASALFTNKLAEKSSARVIKKQDKDKDNEAPLHTWVIPSQLFKRKADETVDTEDEELKMKKGTQSLYDKDRRFVSIASGPFKTRGSSGPSNARRV</sequence>
<reference evidence="2 3" key="1">
    <citation type="submission" date="2016-05" db="EMBL/GenBank/DDBJ databases">
        <title>Genome sequencing reveals origins of a unique bacterial endosymbiosis in the earliest lineages of terrestrial Fungi.</title>
        <authorList>
            <consortium name="DOE Joint Genome Institute"/>
            <person name="Uehling J."/>
            <person name="Gryganskyi A."/>
            <person name="Hameed K."/>
            <person name="Tschaplinski T."/>
            <person name="Misztal P."/>
            <person name="Wu S."/>
            <person name="Desiro A."/>
            <person name="Vande Pol N."/>
            <person name="Du Z.-Y."/>
            <person name="Zienkiewicz A."/>
            <person name="Zienkiewicz K."/>
            <person name="Morin E."/>
            <person name="Tisserant E."/>
            <person name="Splivallo R."/>
            <person name="Hainaut M."/>
            <person name="Henrissat B."/>
            <person name="Ohm R."/>
            <person name="Kuo A."/>
            <person name="Yan J."/>
            <person name="Lipzen A."/>
            <person name="Nolan M."/>
            <person name="Labutti K."/>
            <person name="Barry K."/>
            <person name="Goldstein A."/>
            <person name="Labbe J."/>
            <person name="Schadt C."/>
            <person name="Tuskan G."/>
            <person name="Grigoriev I."/>
            <person name="Martin F."/>
            <person name="Vilgalys R."/>
            <person name="Bonito G."/>
        </authorList>
    </citation>
    <scope>NUCLEOTIDE SEQUENCE [LARGE SCALE GENOMIC DNA]</scope>
    <source>
        <strain evidence="2 3">AG-77</strain>
    </source>
</reference>
<feature type="compositionally biased region" description="Low complexity" evidence="1">
    <location>
        <begin position="116"/>
        <end position="127"/>
    </location>
</feature>
<proteinExistence type="predicted"/>
<dbReference type="EMBL" id="KV442013">
    <property type="protein sequence ID" value="OAQ35977.1"/>
    <property type="molecule type" value="Genomic_DNA"/>
</dbReference>
<feature type="region of interest" description="Disordered" evidence="1">
    <location>
        <begin position="142"/>
        <end position="179"/>
    </location>
</feature>
<feature type="region of interest" description="Disordered" evidence="1">
    <location>
        <begin position="270"/>
        <end position="296"/>
    </location>
</feature>
<feature type="compositionally biased region" description="Acidic residues" evidence="1">
    <location>
        <begin position="77"/>
        <end position="88"/>
    </location>
</feature>
<keyword evidence="3" id="KW-1185">Reference proteome</keyword>
<evidence type="ECO:0000256" key="1">
    <source>
        <dbReference type="SAM" id="MobiDB-lite"/>
    </source>
</evidence>
<dbReference type="Proteomes" id="UP000078512">
    <property type="component" value="Unassembled WGS sequence"/>
</dbReference>